<reference evidence="2 3" key="1">
    <citation type="journal article" date="2013" name="Nature">
        <title>Insights into bilaterian evolution from three spiralian genomes.</title>
        <authorList>
            <person name="Simakov O."/>
            <person name="Marletaz F."/>
            <person name="Cho S.J."/>
            <person name="Edsinger-Gonzales E."/>
            <person name="Havlak P."/>
            <person name="Hellsten U."/>
            <person name="Kuo D.H."/>
            <person name="Larsson T."/>
            <person name="Lv J."/>
            <person name="Arendt D."/>
            <person name="Savage R."/>
            <person name="Osoegawa K."/>
            <person name="de Jong P."/>
            <person name="Grimwood J."/>
            <person name="Chapman J.A."/>
            <person name="Shapiro H."/>
            <person name="Aerts A."/>
            <person name="Otillar R.P."/>
            <person name="Terry A.Y."/>
            <person name="Boore J.L."/>
            <person name="Grigoriev I.V."/>
            <person name="Lindberg D.R."/>
            <person name="Seaver E.C."/>
            <person name="Weisblat D.A."/>
            <person name="Putnam N.H."/>
            <person name="Rokhsar D.S."/>
        </authorList>
    </citation>
    <scope>NUCLEOTIDE SEQUENCE [LARGE SCALE GENOMIC DNA]</scope>
</reference>
<accession>V4B9K8</accession>
<dbReference type="AlphaFoldDB" id="V4B9K8"/>
<feature type="compositionally biased region" description="Acidic residues" evidence="1">
    <location>
        <begin position="134"/>
        <end position="144"/>
    </location>
</feature>
<dbReference type="HOGENOM" id="CLU_1505125_0_0_1"/>
<evidence type="ECO:0000313" key="3">
    <source>
        <dbReference type="Proteomes" id="UP000030746"/>
    </source>
</evidence>
<feature type="region of interest" description="Disordered" evidence="1">
    <location>
        <begin position="125"/>
        <end position="148"/>
    </location>
</feature>
<keyword evidence="3" id="KW-1185">Reference proteome</keyword>
<sequence>MPLSITSSNSSSSTVSLESRWISSSSSTKRSDNSSGYGVFNHLIIKSFVQPLVVAGGIKRLSALNRTRNVNFQFPGGFGSGYNGFRPGDCYWFGIVALGTDWDLVRGGKVWIHVSTWMETGGWFASPKTHSEDSDGVEGEDESESEKGFKPIRKLENMRMLLDHYNFKHYIRQKKFLQN</sequence>
<protein>
    <submittedName>
        <fullName evidence="2">Uncharacterized protein</fullName>
    </submittedName>
</protein>
<dbReference type="GeneID" id="20241649"/>
<evidence type="ECO:0000256" key="1">
    <source>
        <dbReference type="SAM" id="MobiDB-lite"/>
    </source>
</evidence>
<organism evidence="2 3">
    <name type="scientific">Lottia gigantea</name>
    <name type="common">Giant owl limpet</name>
    <dbReference type="NCBI Taxonomy" id="225164"/>
    <lineage>
        <taxon>Eukaryota</taxon>
        <taxon>Metazoa</taxon>
        <taxon>Spiralia</taxon>
        <taxon>Lophotrochozoa</taxon>
        <taxon>Mollusca</taxon>
        <taxon>Gastropoda</taxon>
        <taxon>Patellogastropoda</taxon>
        <taxon>Lottioidea</taxon>
        <taxon>Lottiidae</taxon>
        <taxon>Lottia</taxon>
    </lineage>
</organism>
<dbReference type="CTD" id="20241649"/>
<name>V4B9K8_LOTGI</name>
<dbReference type="KEGG" id="lgi:LOTGIDRAFT_171077"/>
<gene>
    <name evidence="2" type="ORF">LOTGIDRAFT_171077</name>
</gene>
<proteinExistence type="predicted"/>
<dbReference type="EMBL" id="KB199882">
    <property type="protein sequence ID" value="ESP04106.1"/>
    <property type="molecule type" value="Genomic_DNA"/>
</dbReference>
<dbReference type="Proteomes" id="UP000030746">
    <property type="component" value="Unassembled WGS sequence"/>
</dbReference>
<dbReference type="RefSeq" id="XP_009045191.1">
    <property type="nucleotide sequence ID" value="XM_009046943.1"/>
</dbReference>
<evidence type="ECO:0000313" key="2">
    <source>
        <dbReference type="EMBL" id="ESP04106.1"/>
    </source>
</evidence>